<keyword evidence="2" id="KW-0732">Signal</keyword>
<proteinExistence type="inferred from homology"/>
<feature type="transmembrane region" description="Helical" evidence="6">
    <location>
        <begin position="22"/>
        <end position="42"/>
    </location>
</feature>
<dbReference type="Gene3D" id="2.60.40.10">
    <property type="entry name" value="Immunoglobulins"/>
    <property type="match status" value="2"/>
</dbReference>
<dbReference type="InterPro" id="IPR036116">
    <property type="entry name" value="FN3_sf"/>
</dbReference>
<organism evidence="9 10">
    <name type="scientific">Astyanax mexicanus</name>
    <name type="common">Blind cave fish</name>
    <name type="synonym">Astyanax fasciatus mexicanus</name>
    <dbReference type="NCBI Taxonomy" id="7994"/>
    <lineage>
        <taxon>Eukaryota</taxon>
        <taxon>Metazoa</taxon>
        <taxon>Chordata</taxon>
        <taxon>Craniata</taxon>
        <taxon>Vertebrata</taxon>
        <taxon>Euteleostomi</taxon>
        <taxon>Actinopterygii</taxon>
        <taxon>Neopterygii</taxon>
        <taxon>Teleostei</taxon>
        <taxon>Ostariophysi</taxon>
        <taxon>Characiformes</taxon>
        <taxon>Characoidei</taxon>
        <taxon>Acestrorhamphidae</taxon>
        <taxon>Acestrorhamphinae</taxon>
        <taxon>Astyanax</taxon>
    </lineage>
</organism>
<protein>
    <submittedName>
        <fullName evidence="9">Interleukin-20 receptor subunit alpha-like</fullName>
    </submittedName>
</protein>
<sequence>MLETIWLQQHGAAHARTKVRKIILIITMMGLISAAFVTALHLCLSLQTASAEGSVIAAPPQDVHFHSINLRNLLLWSPGKDTAHGTTYTVEYATYGDALGGSDQVAWKPAEQCRDITDTECDLTDQTDEMNEDYFARVKANGPNSHSHWVETERRFRPFSDTIMGPPKVKVILVENYMHVKLKGPFQWKSSRMKKGCSLWKIFPRMVYNISVFNNKSKNMQHILLQNDTLKWGPLEYESEHCVKAEAYSRFLPLSRIQSDWICLTIPSDPLSAQMMMLIFGGVIPSAICLFILAAVGAFTYYYICDHRQKLPTSTEIVSVEETGKTFQPEKPLIINLNLFSTNLSTEEWKQKPLGALYHDDSENEHLLPILALPSGSSRVPEHPQPQGEIVPSYAAQQIQPDQDQAGFDTASDASADLWSSHGFLTDDYGLVACERLQQDPHQHVSGLVVGGMANMSAQPSECKVNVYKAQSEERDPGEKRYEEEEQEEEEEKEKGTLVDWDPRTGVLKIPLLYQISSEETKETEADAVTATETRVNIDLLQRKPILTRVVFRQSSQESSEEDIFTKMEKDWGLQIQSNAE</sequence>
<feature type="transmembrane region" description="Helical" evidence="6">
    <location>
        <begin position="275"/>
        <end position="304"/>
    </location>
</feature>
<dbReference type="AlphaFoldDB" id="A0A8T2ME64"/>
<evidence type="ECO:0000256" key="6">
    <source>
        <dbReference type="SAM" id="Phobius"/>
    </source>
</evidence>
<dbReference type="CTD" id="53832"/>
<feature type="region of interest" description="Disordered" evidence="5">
    <location>
        <begin position="469"/>
        <end position="496"/>
    </location>
</feature>
<keyword evidence="6" id="KW-1133">Transmembrane helix</keyword>
<evidence type="ECO:0000256" key="2">
    <source>
        <dbReference type="ARBA" id="ARBA00022729"/>
    </source>
</evidence>
<evidence type="ECO:0000259" key="8">
    <source>
        <dbReference type="Pfam" id="PF09294"/>
    </source>
</evidence>
<evidence type="ECO:0000256" key="4">
    <source>
        <dbReference type="ARBA" id="ARBA00023170"/>
    </source>
</evidence>
<feature type="domain" description="Interferon/interleukin receptor" evidence="8">
    <location>
        <begin position="162"/>
        <end position="266"/>
    </location>
</feature>
<accession>A0A8T2ME64</accession>
<dbReference type="GeneID" id="103025249"/>
<comment type="similarity">
    <text evidence="1">Belongs to the type II cytokine receptor family.</text>
</comment>
<keyword evidence="6" id="KW-0472">Membrane</keyword>
<gene>
    <name evidence="9" type="primary">IL20RA</name>
    <name evidence="9" type="ORF">AMEX_G971</name>
</gene>
<keyword evidence="6" id="KW-0812">Transmembrane</keyword>
<feature type="domain" description="Fibronectin type-III" evidence="7">
    <location>
        <begin position="38"/>
        <end position="149"/>
    </location>
</feature>
<dbReference type="PANTHER" id="PTHR20859:SF86">
    <property type="entry name" value="INTERLEUKIN-20 RECEPTOR SUBUNIT ALPHA"/>
    <property type="match status" value="1"/>
</dbReference>
<dbReference type="PANTHER" id="PTHR20859">
    <property type="entry name" value="INTERFERON/INTERLEUKIN RECEPTOR"/>
    <property type="match status" value="1"/>
</dbReference>
<dbReference type="Proteomes" id="UP000752171">
    <property type="component" value="Unassembled WGS sequence"/>
</dbReference>
<keyword evidence="4 9" id="KW-0675">Receptor</keyword>
<comment type="caution">
    <text evidence="9">The sequence shown here is derived from an EMBL/GenBank/DDBJ whole genome shotgun (WGS) entry which is preliminary data.</text>
</comment>
<dbReference type="FunFam" id="2.60.40.10:FF:000348">
    <property type="entry name" value="Interleukin 20 receptor subunit alpha"/>
    <property type="match status" value="1"/>
</dbReference>
<dbReference type="InterPro" id="IPR015373">
    <property type="entry name" value="Interferon/interleukin_rcp_dom"/>
</dbReference>
<evidence type="ECO:0000256" key="5">
    <source>
        <dbReference type="SAM" id="MobiDB-lite"/>
    </source>
</evidence>
<keyword evidence="3" id="KW-1015">Disulfide bond</keyword>
<evidence type="ECO:0000256" key="3">
    <source>
        <dbReference type="ARBA" id="ARBA00023157"/>
    </source>
</evidence>
<dbReference type="KEGG" id="amex:103025249"/>
<dbReference type="Pfam" id="PF01108">
    <property type="entry name" value="Tissue_fac"/>
    <property type="match status" value="1"/>
</dbReference>
<feature type="compositionally biased region" description="Basic and acidic residues" evidence="5">
    <location>
        <begin position="471"/>
        <end position="483"/>
    </location>
</feature>
<dbReference type="Pfam" id="PF09294">
    <property type="entry name" value="Interfer-bind"/>
    <property type="match status" value="1"/>
</dbReference>
<evidence type="ECO:0000313" key="10">
    <source>
        <dbReference type="Proteomes" id="UP000752171"/>
    </source>
</evidence>
<evidence type="ECO:0000256" key="1">
    <source>
        <dbReference type="ARBA" id="ARBA00005399"/>
    </source>
</evidence>
<dbReference type="SUPFAM" id="SSF49265">
    <property type="entry name" value="Fibronectin type III"/>
    <property type="match status" value="2"/>
</dbReference>
<dbReference type="InterPro" id="IPR013783">
    <property type="entry name" value="Ig-like_fold"/>
</dbReference>
<dbReference type="InterPro" id="IPR003961">
    <property type="entry name" value="FN3_dom"/>
</dbReference>
<name>A0A8T2ME64_ASTMX</name>
<dbReference type="GO" id="GO:0005886">
    <property type="term" value="C:plasma membrane"/>
    <property type="evidence" value="ECO:0007669"/>
    <property type="project" value="TreeGrafter"/>
</dbReference>
<dbReference type="GO" id="GO:0004896">
    <property type="term" value="F:cytokine receptor activity"/>
    <property type="evidence" value="ECO:0007669"/>
    <property type="project" value="TreeGrafter"/>
</dbReference>
<dbReference type="EMBL" id="JAICCE010000001">
    <property type="protein sequence ID" value="KAG9282329.1"/>
    <property type="molecule type" value="Genomic_DNA"/>
</dbReference>
<evidence type="ECO:0000313" key="9">
    <source>
        <dbReference type="EMBL" id="KAG9282329.1"/>
    </source>
</evidence>
<reference evidence="9 10" key="1">
    <citation type="submission" date="2021-07" db="EMBL/GenBank/DDBJ databases">
        <authorList>
            <person name="Imarazene B."/>
            <person name="Zahm M."/>
            <person name="Klopp C."/>
            <person name="Cabau C."/>
            <person name="Beille S."/>
            <person name="Jouanno E."/>
            <person name="Castinel A."/>
            <person name="Lluch J."/>
            <person name="Gil L."/>
            <person name="Kuchtly C."/>
            <person name="Lopez Roques C."/>
            <person name="Donnadieu C."/>
            <person name="Parrinello H."/>
            <person name="Journot L."/>
            <person name="Du K."/>
            <person name="Schartl M."/>
            <person name="Retaux S."/>
            <person name="Guiguen Y."/>
        </authorList>
    </citation>
    <scope>NUCLEOTIDE SEQUENCE [LARGE SCALE GENOMIC DNA]</scope>
    <source>
        <strain evidence="9">Pach_M1</strain>
        <tissue evidence="9">Testis</tissue>
    </source>
</reference>
<evidence type="ECO:0000259" key="7">
    <source>
        <dbReference type="Pfam" id="PF01108"/>
    </source>
</evidence>
<dbReference type="InterPro" id="IPR050650">
    <property type="entry name" value="Type-II_Cytokine-TF_Rcpt"/>
</dbReference>